<protein>
    <recommendedName>
        <fullName evidence="1">Methyltransferase domain-containing protein</fullName>
    </recommendedName>
</protein>
<name>A0A1F6H237_9PROT</name>
<organism evidence="2 3">
    <name type="scientific">Candidatus Lambdaproteobacteria bacterium RIFOXYD2_FULL_56_26</name>
    <dbReference type="NCBI Taxonomy" id="1817773"/>
    <lineage>
        <taxon>Bacteria</taxon>
        <taxon>Pseudomonadati</taxon>
        <taxon>Pseudomonadota</taxon>
        <taxon>Candidatus Lambdaproteobacteria</taxon>
    </lineage>
</organism>
<comment type="caution">
    <text evidence="2">The sequence shown here is derived from an EMBL/GenBank/DDBJ whole genome shotgun (WGS) entry which is preliminary data.</text>
</comment>
<dbReference type="Pfam" id="PF13649">
    <property type="entry name" value="Methyltransf_25"/>
    <property type="match status" value="1"/>
</dbReference>
<dbReference type="SUPFAM" id="SSF53335">
    <property type="entry name" value="S-adenosyl-L-methionine-dependent methyltransferases"/>
    <property type="match status" value="1"/>
</dbReference>
<dbReference type="InterPro" id="IPR029063">
    <property type="entry name" value="SAM-dependent_MTases_sf"/>
</dbReference>
<evidence type="ECO:0000313" key="3">
    <source>
        <dbReference type="Proteomes" id="UP000177583"/>
    </source>
</evidence>
<sequence>MNLRRTLVQQFKQPQGLLGSLAGWVMTHRPSNRERNRLGVLGLELFEGATVLELGFGPGLAVEMALNGGAGKVAGLDHSSLMVKQAQRRNHKAQAQGRLDLRLGEVGRLPDFGCKFDRIYSANVVMFWPDPVQVFRDLKALLQPEGRILTALMPRNPKATDLDTAAWGERIVAWYQQAGFVRVQVQTLPLQPVATVYVTAWNY</sequence>
<accession>A0A1F6H237</accession>
<dbReference type="EMBL" id="MFNF01000004">
    <property type="protein sequence ID" value="OGH04360.1"/>
    <property type="molecule type" value="Genomic_DNA"/>
</dbReference>
<dbReference type="AlphaFoldDB" id="A0A1F6H237"/>
<dbReference type="InterPro" id="IPR041698">
    <property type="entry name" value="Methyltransf_25"/>
</dbReference>
<evidence type="ECO:0000313" key="2">
    <source>
        <dbReference type="EMBL" id="OGH04360.1"/>
    </source>
</evidence>
<dbReference type="Gene3D" id="3.40.50.150">
    <property type="entry name" value="Vaccinia Virus protein VP39"/>
    <property type="match status" value="1"/>
</dbReference>
<proteinExistence type="predicted"/>
<dbReference type="CDD" id="cd02440">
    <property type="entry name" value="AdoMet_MTases"/>
    <property type="match status" value="1"/>
</dbReference>
<feature type="domain" description="Methyltransferase" evidence="1">
    <location>
        <begin position="51"/>
        <end position="146"/>
    </location>
</feature>
<reference evidence="2 3" key="1">
    <citation type="journal article" date="2016" name="Nat. Commun.">
        <title>Thousands of microbial genomes shed light on interconnected biogeochemical processes in an aquifer system.</title>
        <authorList>
            <person name="Anantharaman K."/>
            <person name="Brown C.T."/>
            <person name="Hug L.A."/>
            <person name="Sharon I."/>
            <person name="Castelle C.J."/>
            <person name="Probst A.J."/>
            <person name="Thomas B.C."/>
            <person name="Singh A."/>
            <person name="Wilkins M.J."/>
            <person name="Karaoz U."/>
            <person name="Brodie E.L."/>
            <person name="Williams K.H."/>
            <person name="Hubbard S.S."/>
            <person name="Banfield J.F."/>
        </authorList>
    </citation>
    <scope>NUCLEOTIDE SEQUENCE [LARGE SCALE GENOMIC DNA]</scope>
</reference>
<gene>
    <name evidence="2" type="ORF">A2557_10965</name>
</gene>
<evidence type="ECO:0000259" key="1">
    <source>
        <dbReference type="Pfam" id="PF13649"/>
    </source>
</evidence>
<dbReference type="Proteomes" id="UP000177583">
    <property type="component" value="Unassembled WGS sequence"/>
</dbReference>